<comment type="similarity">
    <text evidence="3 10">Belongs to the cytochrome P450 family.</text>
</comment>
<dbReference type="AlphaFoldDB" id="A0A4S4LG52"/>
<evidence type="ECO:0000313" key="11">
    <source>
        <dbReference type="EMBL" id="THH08770.1"/>
    </source>
</evidence>
<dbReference type="Gene3D" id="1.10.630.10">
    <property type="entry name" value="Cytochrome P450"/>
    <property type="match status" value="1"/>
</dbReference>
<keyword evidence="7 9" id="KW-0408">Iron</keyword>
<proteinExistence type="inferred from homology"/>
<comment type="cofactor">
    <cofactor evidence="1 9">
        <name>heme</name>
        <dbReference type="ChEBI" id="CHEBI:30413"/>
    </cofactor>
</comment>
<accession>A0A4S4LG52</accession>
<dbReference type="PANTHER" id="PTHR46300:SF5">
    <property type="entry name" value="CYTOCHROME P450"/>
    <property type="match status" value="1"/>
</dbReference>
<dbReference type="InterPro" id="IPR001128">
    <property type="entry name" value="Cyt_P450"/>
</dbReference>
<dbReference type="PROSITE" id="PS00086">
    <property type="entry name" value="CYTOCHROME_P450"/>
    <property type="match status" value="1"/>
</dbReference>
<evidence type="ECO:0000256" key="9">
    <source>
        <dbReference type="PIRSR" id="PIRSR602401-1"/>
    </source>
</evidence>
<dbReference type="InterPro" id="IPR002401">
    <property type="entry name" value="Cyt_P450_E_grp-I"/>
</dbReference>
<evidence type="ECO:0000256" key="7">
    <source>
        <dbReference type="ARBA" id="ARBA00023004"/>
    </source>
</evidence>
<feature type="binding site" description="axial binding residue" evidence="9">
    <location>
        <position position="423"/>
    </location>
    <ligand>
        <name>heme</name>
        <dbReference type="ChEBI" id="CHEBI:30413"/>
    </ligand>
    <ligandPart>
        <name>Fe</name>
        <dbReference type="ChEBI" id="CHEBI:18248"/>
    </ligandPart>
</feature>
<dbReference type="SUPFAM" id="SSF48264">
    <property type="entry name" value="Cytochrome P450"/>
    <property type="match status" value="1"/>
</dbReference>
<evidence type="ECO:0008006" key="13">
    <source>
        <dbReference type="Google" id="ProtNLM"/>
    </source>
</evidence>
<evidence type="ECO:0000313" key="12">
    <source>
        <dbReference type="Proteomes" id="UP000308199"/>
    </source>
</evidence>
<sequence>MTSKFINKMALIPSAINLNFISAFISPDSFSITALAACTLVGGWLLHNRASRQKYFPSPPSDSLLGYMRIMPQTYPWLTFMEWGKKLGEHHGDIIYIPIFGRPVIILNTAEAALDLMEKRGANYSDRPISILLGKMIGWEYITSLIPYGNRFRTQRRIIHQCLNSQAAVFLWPLQIQQVRTFIKNLLISPNDFQSHINRFIYLAKMAMAGVAAIGTPGLAPVDLFPVLQYIPSWFPGARFKRKAKITHAVGKQMVDEPYDKVKEERASGTAQPSLLNTLLEDYENTYTIDYEHELNMKFATGAMFGGETFSPGSHNRSCSYKLQYSRCRSIFNLRSDVLSYDGGEQLPTMKDRPNLPFIECILKEVFRLMMRDERYFPNPDDFKPERFLAKITSSDNVRLHALNTFNIDDPSSLVFGFGRRICPGRFFADANAWLTIANVLAVFDILPPIDPITGRETIPSFEHSSAYLCIMQQTKGIRLPYYST</sequence>
<dbReference type="OrthoDB" id="2789670at2759"/>
<comment type="pathway">
    <text evidence="2">Secondary metabolite biosynthesis.</text>
</comment>
<dbReference type="GO" id="GO:0020037">
    <property type="term" value="F:heme binding"/>
    <property type="evidence" value="ECO:0007669"/>
    <property type="project" value="InterPro"/>
</dbReference>
<dbReference type="GO" id="GO:0016705">
    <property type="term" value="F:oxidoreductase activity, acting on paired donors, with incorporation or reduction of molecular oxygen"/>
    <property type="evidence" value="ECO:0007669"/>
    <property type="project" value="InterPro"/>
</dbReference>
<evidence type="ECO:0000256" key="2">
    <source>
        <dbReference type="ARBA" id="ARBA00005179"/>
    </source>
</evidence>
<evidence type="ECO:0000256" key="3">
    <source>
        <dbReference type="ARBA" id="ARBA00010617"/>
    </source>
</evidence>
<dbReference type="GO" id="GO:0004497">
    <property type="term" value="F:monooxygenase activity"/>
    <property type="evidence" value="ECO:0007669"/>
    <property type="project" value="UniProtKB-KW"/>
</dbReference>
<dbReference type="InterPro" id="IPR050364">
    <property type="entry name" value="Cytochrome_P450_fung"/>
</dbReference>
<keyword evidence="8 10" id="KW-0503">Monooxygenase</keyword>
<dbReference type="PANTHER" id="PTHR46300">
    <property type="entry name" value="P450, PUTATIVE (EUROFUNG)-RELATED-RELATED"/>
    <property type="match status" value="1"/>
</dbReference>
<comment type="caution">
    <text evidence="11">The sequence shown here is derived from an EMBL/GenBank/DDBJ whole genome shotgun (WGS) entry which is preliminary data.</text>
</comment>
<keyword evidence="4 9" id="KW-0349">Heme</keyword>
<organism evidence="11 12">
    <name type="scientific">Phellinidium pouzarii</name>
    <dbReference type="NCBI Taxonomy" id="167371"/>
    <lineage>
        <taxon>Eukaryota</taxon>
        <taxon>Fungi</taxon>
        <taxon>Dikarya</taxon>
        <taxon>Basidiomycota</taxon>
        <taxon>Agaricomycotina</taxon>
        <taxon>Agaricomycetes</taxon>
        <taxon>Hymenochaetales</taxon>
        <taxon>Hymenochaetaceae</taxon>
        <taxon>Phellinidium</taxon>
    </lineage>
</organism>
<evidence type="ECO:0000256" key="10">
    <source>
        <dbReference type="RuleBase" id="RU000461"/>
    </source>
</evidence>
<evidence type="ECO:0000256" key="5">
    <source>
        <dbReference type="ARBA" id="ARBA00022723"/>
    </source>
</evidence>
<dbReference type="Proteomes" id="UP000308199">
    <property type="component" value="Unassembled WGS sequence"/>
</dbReference>
<keyword evidence="6 10" id="KW-0560">Oxidoreductase</keyword>
<gene>
    <name evidence="11" type="ORF">EW145_g2477</name>
</gene>
<dbReference type="PRINTS" id="PR00463">
    <property type="entry name" value="EP450I"/>
</dbReference>
<name>A0A4S4LG52_9AGAM</name>
<dbReference type="InterPro" id="IPR036396">
    <property type="entry name" value="Cyt_P450_sf"/>
</dbReference>
<evidence type="ECO:0000256" key="8">
    <source>
        <dbReference type="ARBA" id="ARBA00023033"/>
    </source>
</evidence>
<keyword evidence="12" id="KW-1185">Reference proteome</keyword>
<keyword evidence="5 9" id="KW-0479">Metal-binding</keyword>
<dbReference type="Pfam" id="PF00067">
    <property type="entry name" value="p450"/>
    <property type="match status" value="1"/>
</dbReference>
<protein>
    <recommendedName>
        <fullName evidence="13">Cytochrome P450</fullName>
    </recommendedName>
</protein>
<dbReference type="InterPro" id="IPR017972">
    <property type="entry name" value="Cyt_P450_CS"/>
</dbReference>
<reference evidence="11 12" key="1">
    <citation type="submission" date="2019-02" db="EMBL/GenBank/DDBJ databases">
        <title>Genome sequencing of the rare red list fungi Phellinidium pouzarii.</title>
        <authorList>
            <person name="Buettner E."/>
            <person name="Kellner H."/>
        </authorList>
    </citation>
    <scope>NUCLEOTIDE SEQUENCE [LARGE SCALE GENOMIC DNA]</scope>
    <source>
        <strain evidence="11 12">DSM 108285</strain>
    </source>
</reference>
<evidence type="ECO:0000256" key="4">
    <source>
        <dbReference type="ARBA" id="ARBA00022617"/>
    </source>
</evidence>
<dbReference type="GO" id="GO:0005506">
    <property type="term" value="F:iron ion binding"/>
    <property type="evidence" value="ECO:0007669"/>
    <property type="project" value="InterPro"/>
</dbReference>
<dbReference type="EMBL" id="SGPK01000088">
    <property type="protein sequence ID" value="THH08770.1"/>
    <property type="molecule type" value="Genomic_DNA"/>
</dbReference>
<evidence type="ECO:0000256" key="6">
    <source>
        <dbReference type="ARBA" id="ARBA00023002"/>
    </source>
</evidence>
<evidence type="ECO:0000256" key="1">
    <source>
        <dbReference type="ARBA" id="ARBA00001971"/>
    </source>
</evidence>